<evidence type="ECO:0000313" key="2">
    <source>
        <dbReference type="EMBL" id="CAP56862.1"/>
    </source>
</evidence>
<dbReference type="SUPFAM" id="SSF48613">
    <property type="entry name" value="Heme oxygenase-like"/>
    <property type="match status" value="1"/>
</dbReference>
<dbReference type="Gene3D" id="1.20.910.10">
    <property type="entry name" value="Heme oxygenase-like"/>
    <property type="match status" value="1"/>
</dbReference>
<gene>
    <name evidence="2" type="ordered locus">GDI2919</name>
</gene>
<organism evidence="2 3">
    <name type="scientific">Gluconacetobacter diazotrophicus (strain ATCC 49037 / DSM 5601 / CCUG 37298 / CIP 103539 / LMG 7603 / PAl5)</name>
    <dbReference type="NCBI Taxonomy" id="272568"/>
    <lineage>
        <taxon>Bacteria</taxon>
        <taxon>Pseudomonadati</taxon>
        <taxon>Pseudomonadota</taxon>
        <taxon>Alphaproteobacteria</taxon>
        <taxon>Acetobacterales</taxon>
        <taxon>Acetobacteraceae</taxon>
        <taxon>Gluconacetobacter</taxon>
    </lineage>
</organism>
<name>A9HRA0_GLUDA</name>
<dbReference type="InterPro" id="IPR016084">
    <property type="entry name" value="Haem_Oase-like_multi-hlx"/>
</dbReference>
<evidence type="ECO:0008006" key="4">
    <source>
        <dbReference type="Google" id="ProtNLM"/>
    </source>
</evidence>
<dbReference type="AlphaFoldDB" id="A9HRA0"/>
<dbReference type="KEGG" id="gdi:GDI2919"/>
<evidence type="ECO:0000256" key="1">
    <source>
        <dbReference type="ARBA" id="ARBA00023002"/>
    </source>
</evidence>
<dbReference type="SMART" id="SM01236">
    <property type="entry name" value="Haem_oxygenase_2"/>
    <property type="match status" value="1"/>
</dbReference>
<accession>A9HRA0</accession>
<keyword evidence="3" id="KW-1185">Reference proteome</keyword>
<dbReference type="PANTHER" id="PTHR40279:SF3">
    <property type="entry name" value="4-AMINOBENZOATE SYNTHASE"/>
    <property type="match status" value="1"/>
</dbReference>
<dbReference type="GO" id="GO:0016491">
    <property type="term" value="F:oxidoreductase activity"/>
    <property type="evidence" value="ECO:0007669"/>
    <property type="project" value="UniProtKB-KW"/>
</dbReference>
<sequence>MTRNQESVELLRLRKQIEQAWQAWEHNRIGDVPENLTPDAIGGAIKAMWRQHAGHNHPVFEFMRTEADRAQIIKYFTTDYALNMRFYDLIVLSLLGIDEDVRMEVAGNFWDEMGQGNAARTHVRLYRDLLDYLGIEDNPAAFVDALGWEGLGGYNLLLYFALNRREYFRSIGALAITELSDPDQYAKLIEGCRRVGIGTDRPSVLDYYSEHVEVDALHGDGWIDNVIVPVLRRYPDQARAVLEGAAMRLNTSKDYWDWQLAEMRLLGKSAPDAVATL</sequence>
<dbReference type="PANTHER" id="PTHR40279">
    <property type="entry name" value="PQQC-LIKE PROTEIN"/>
    <property type="match status" value="1"/>
</dbReference>
<dbReference type="EMBL" id="AM889285">
    <property type="protein sequence ID" value="CAP56862.1"/>
    <property type="molecule type" value="Genomic_DNA"/>
</dbReference>
<keyword evidence="1" id="KW-0560">Oxidoreductase</keyword>
<reference evidence="2 3" key="1">
    <citation type="journal article" date="2009" name="BMC Genomics">
        <title>Complete genome sequence of the sugarcane nitrogen-fixing endophyte Gluconacetobacter diazotrophicus Pal5.</title>
        <authorList>
            <person name="Bertalan M."/>
            <person name="Albano R."/>
            <person name="Padua V."/>
            <person name="Rouws L."/>
            <person name="Rojas C."/>
            <person name="Hemerly A."/>
            <person name="Teixeira K."/>
            <person name="Schwab S."/>
            <person name="Araujo J."/>
            <person name="Oliveira A."/>
            <person name="Franca L."/>
            <person name="Magalhaes V."/>
            <person name="Alqueres S."/>
            <person name="Cardoso A."/>
            <person name="Almeida W."/>
            <person name="Loureiro M.M."/>
            <person name="Nogueira E."/>
            <person name="Cidade D."/>
            <person name="Oliveira D."/>
            <person name="Simao T."/>
            <person name="Macedo J."/>
            <person name="Valadao A."/>
            <person name="Dreschsel M."/>
            <person name="Freitas F."/>
            <person name="Vidal M."/>
            <person name="Guedes H."/>
            <person name="Rodrigues E."/>
            <person name="Meneses C."/>
            <person name="Brioso P."/>
            <person name="Pozzer L."/>
            <person name="Figueiredo D."/>
            <person name="Montano H."/>
            <person name="Junior J."/>
            <person name="Filho G."/>
            <person name="Flores V."/>
            <person name="Ferreira B."/>
            <person name="Branco A."/>
            <person name="Gonzalez P."/>
            <person name="Guillobel H."/>
            <person name="Lemos M."/>
            <person name="Seibel L."/>
            <person name="Macedo J."/>
            <person name="Alves-Ferreira M."/>
            <person name="Sachetto-Martins G."/>
            <person name="Coelho A."/>
            <person name="Santos E."/>
            <person name="Amaral G."/>
            <person name="Neves A."/>
            <person name="Pacheco A.B."/>
            <person name="Carvalho D."/>
            <person name="Lery L."/>
            <person name="Bisch P."/>
            <person name="Rossle S.C."/>
            <person name="Urmenyi T."/>
            <person name="Kruger W.V."/>
            <person name="Martins O."/>
            <person name="Baldani J.I."/>
            <person name="Ferreira P.C."/>
        </authorList>
    </citation>
    <scope>NUCLEOTIDE SEQUENCE [LARGE SCALE GENOMIC DNA]</scope>
    <source>
        <strain evidence="3">ATCC 49037 / DSM 5601 / CCUG 37298 / CIP 103539 / LMG 7603 / PAl5</strain>
    </source>
</reference>
<proteinExistence type="predicted"/>
<dbReference type="InterPro" id="IPR039068">
    <property type="entry name" value="PqqC-like"/>
</dbReference>
<protein>
    <recommendedName>
        <fullName evidence="4">Iron-containing redox enzyme family protein</fullName>
    </recommendedName>
</protein>
<evidence type="ECO:0000313" key="3">
    <source>
        <dbReference type="Proteomes" id="UP000001176"/>
    </source>
</evidence>
<dbReference type="Proteomes" id="UP000001176">
    <property type="component" value="Chromosome"/>
</dbReference>
<dbReference type="Pfam" id="PF14518">
    <property type="entry name" value="Haem_oxygenas_2"/>
    <property type="match status" value="1"/>
</dbReference>